<protein>
    <submittedName>
        <fullName evidence="1">Uncharacterized protein</fullName>
    </submittedName>
</protein>
<name>A0A0U5BBM6_9MICO</name>
<accession>A0A0U5BBM6</accession>
<organism evidence="1 2">
    <name type="scientific">Microcella alkaliphila</name>
    <dbReference type="NCBI Taxonomy" id="279828"/>
    <lineage>
        <taxon>Bacteria</taxon>
        <taxon>Bacillati</taxon>
        <taxon>Actinomycetota</taxon>
        <taxon>Actinomycetes</taxon>
        <taxon>Micrococcales</taxon>
        <taxon>Microbacteriaceae</taxon>
        <taxon>Microcella</taxon>
    </lineage>
</organism>
<dbReference type="AlphaFoldDB" id="A0A0U5BBM6"/>
<gene>
    <name evidence="1" type="ORF">MalAC0309_1208</name>
</gene>
<evidence type="ECO:0000313" key="1">
    <source>
        <dbReference type="EMBL" id="BAU32065.1"/>
    </source>
</evidence>
<proteinExistence type="predicted"/>
<reference evidence="2" key="1">
    <citation type="submission" date="2015-12" db="EMBL/GenBank/DDBJ databases">
        <authorList>
            <person name="Shamseldin A."/>
            <person name="Moawad H."/>
            <person name="Abd El-Rahim W.M."/>
            <person name="Sadowsky M.J."/>
        </authorList>
    </citation>
    <scope>NUCLEOTIDE SEQUENCE [LARGE SCALE GENOMIC DNA]</scope>
    <source>
        <strain evidence="2">JAM AC0309</strain>
    </source>
</reference>
<sequence length="259" mass="28643">MAVDSDDGANLRPVVPEGTRLAWSKGNPERRRALLFDTESGDLLGPPELVEVDEPEYDYSSSNEGEYSRPMTKEEREAAELVAAVAAIILIEVTKAAVAAVNEHVVPRVRLWWRVTAQPAIERAWERRPRRKRQPANGSTAEGGVAEIAAVANAARDIAPSVLAQQLEATFTEMKRAISPAEARQRHLAIELAEAFIAEQKRVLAESEVVEPFFENVQHAVEQLNTRQLPPGLTVTIDEPIEDEQADPSTIRLVDRDES</sequence>
<dbReference type="EMBL" id="AP017315">
    <property type="protein sequence ID" value="BAU32065.1"/>
    <property type="molecule type" value="Genomic_DNA"/>
</dbReference>
<reference evidence="1 2" key="2">
    <citation type="submission" date="2016-01" db="EMBL/GenBank/DDBJ databases">
        <title>Microcella alkaliphila JAM AC0309 whole genome shotgun sequence.</title>
        <authorList>
            <person name="Kurata A."/>
            <person name="Hirose Y."/>
            <person name="Kishimoto N."/>
            <person name="Kobayashi T."/>
        </authorList>
    </citation>
    <scope>NUCLEOTIDE SEQUENCE [LARGE SCALE GENOMIC DNA]</scope>
    <source>
        <strain evidence="1 2">JAM AC0309</strain>
    </source>
</reference>
<dbReference type="KEGG" id="malk:MalAC0309_1208"/>
<dbReference type="RefSeq" id="WP_096421199.1">
    <property type="nucleotide sequence ID" value="NZ_AP017315.1"/>
</dbReference>
<evidence type="ECO:0000313" key="2">
    <source>
        <dbReference type="Proteomes" id="UP000218965"/>
    </source>
</evidence>
<dbReference type="Proteomes" id="UP000218965">
    <property type="component" value="Chromosome"/>
</dbReference>